<name>A0AAN7K9F0_TRANT</name>
<dbReference type="EMBL" id="JAXQNO010000024">
    <property type="protein sequence ID" value="KAK4762641.1"/>
    <property type="molecule type" value="Genomic_DNA"/>
</dbReference>
<protein>
    <recommendedName>
        <fullName evidence="9">Peptidase A1 domain-containing protein</fullName>
    </recommendedName>
</protein>
<proteinExistence type="inferred from homology"/>
<evidence type="ECO:0000256" key="3">
    <source>
        <dbReference type="ARBA" id="ARBA00022750"/>
    </source>
</evidence>
<dbReference type="Proteomes" id="UP001346149">
    <property type="component" value="Unassembled WGS sequence"/>
</dbReference>
<dbReference type="Pfam" id="PF14541">
    <property type="entry name" value="TAXi_C"/>
    <property type="match status" value="1"/>
</dbReference>
<keyword evidence="2 8" id="KW-0645">Protease</keyword>
<keyword evidence="7" id="KW-1015">Disulfide bond</keyword>
<evidence type="ECO:0000313" key="11">
    <source>
        <dbReference type="Proteomes" id="UP001346149"/>
    </source>
</evidence>
<evidence type="ECO:0000313" key="10">
    <source>
        <dbReference type="EMBL" id="KAK4762641.1"/>
    </source>
</evidence>
<feature type="active site" evidence="6">
    <location>
        <position position="308"/>
    </location>
</feature>
<evidence type="ECO:0000256" key="2">
    <source>
        <dbReference type="ARBA" id="ARBA00022670"/>
    </source>
</evidence>
<evidence type="ECO:0000259" key="9">
    <source>
        <dbReference type="PROSITE" id="PS51767"/>
    </source>
</evidence>
<evidence type="ECO:0000256" key="7">
    <source>
        <dbReference type="PIRSR" id="PIRSR601461-2"/>
    </source>
</evidence>
<dbReference type="Pfam" id="PF14543">
    <property type="entry name" value="TAXi_N"/>
    <property type="match status" value="1"/>
</dbReference>
<evidence type="ECO:0000256" key="8">
    <source>
        <dbReference type="RuleBase" id="RU000454"/>
    </source>
</evidence>
<dbReference type="GO" id="GO:0004190">
    <property type="term" value="F:aspartic-type endopeptidase activity"/>
    <property type="evidence" value="ECO:0007669"/>
    <property type="project" value="UniProtKB-KW"/>
</dbReference>
<dbReference type="InterPro" id="IPR001461">
    <property type="entry name" value="Aspartic_peptidase_A1"/>
</dbReference>
<dbReference type="InterPro" id="IPR033121">
    <property type="entry name" value="PEPTIDASE_A1"/>
</dbReference>
<accession>A0AAN7K9F0</accession>
<dbReference type="PROSITE" id="PS00141">
    <property type="entry name" value="ASP_PROTEASE"/>
    <property type="match status" value="1"/>
</dbReference>
<dbReference type="SUPFAM" id="SSF50630">
    <property type="entry name" value="Acid proteases"/>
    <property type="match status" value="1"/>
</dbReference>
<dbReference type="PANTHER" id="PTHR13683">
    <property type="entry name" value="ASPARTYL PROTEASES"/>
    <property type="match status" value="1"/>
</dbReference>
<comment type="similarity">
    <text evidence="1 8">Belongs to the peptidase A1 family.</text>
</comment>
<reference evidence="10 11" key="1">
    <citation type="journal article" date="2023" name="Hortic Res">
        <title>Pangenome of water caltrop reveals structural variations and asymmetric subgenome divergence after allopolyploidization.</title>
        <authorList>
            <person name="Zhang X."/>
            <person name="Chen Y."/>
            <person name="Wang L."/>
            <person name="Yuan Y."/>
            <person name="Fang M."/>
            <person name="Shi L."/>
            <person name="Lu R."/>
            <person name="Comes H.P."/>
            <person name="Ma Y."/>
            <person name="Chen Y."/>
            <person name="Huang G."/>
            <person name="Zhou Y."/>
            <person name="Zheng Z."/>
            <person name="Qiu Y."/>
        </authorList>
    </citation>
    <scope>NUCLEOTIDE SEQUENCE [LARGE SCALE GENOMIC DNA]</scope>
    <source>
        <strain evidence="10">F231</strain>
    </source>
</reference>
<evidence type="ECO:0000256" key="5">
    <source>
        <dbReference type="ARBA" id="ARBA00023180"/>
    </source>
</evidence>
<dbReference type="InterPro" id="IPR032861">
    <property type="entry name" value="TAXi_N"/>
</dbReference>
<keyword evidence="3 8" id="KW-0064">Aspartyl protease</keyword>
<dbReference type="InterPro" id="IPR032799">
    <property type="entry name" value="TAXi_C"/>
</dbReference>
<evidence type="ECO:0000256" key="4">
    <source>
        <dbReference type="ARBA" id="ARBA00022801"/>
    </source>
</evidence>
<feature type="domain" description="Peptidase A1" evidence="9">
    <location>
        <begin position="73"/>
        <end position="428"/>
    </location>
</feature>
<dbReference type="GO" id="GO:0006508">
    <property type="term" value="P:proteolysis"/>
    <property type="evidence" value="ECO:0007669"/>
    <property type="project" value="UniProtKB-KW"/>
</dbReference>
<dbReference type="InterPro" id="IPR034161">
    <property type="entry name" value="Pepsin-like_plant"/>
</dbReference>
<dbReference type="CDD" id="cd05476">
    <property type="entry name" value="pepsin_A_like_plant"/>
    <property type="match status" value="1"/>
</dbReference>
<dbReference type="PANTHER" id="PTHR13683:SF768">
    <property type="entry name" value="EUKARYOTIC ASPARTYL PROTEASE FAMILY PROTEIN"/>
    <property type="match status" value="1"/>
</dbReference>
<dbReference type="AlphaFoldDB" id="A0AAN7K9F0"/>
<dbReference type="InterPro" id="IPR001969">
    <property type="entry name" value="Aspartic_peptidase_AS"/>
</dbReference>
<feature type="disulfide bond" evidence="7">
    <location>
        <begin position="346"/>
        <end position="387"/>
    </location>
</feature>
<comment type="caution">
    <text evidence="10">The sequence shown here is derived from an EMBL/GenBank/DDBJ whole genome shotgun (WGS) entry which is preliminary data.</text>
</comment>
<dbReference type="Gene3D" id="2.40.70.10">
    <property type="entry name" value="Acid Proteases"/>
    <property type="match status" value="2"/>
</dbReference>
<dbReference type="InterPro" id="IPR021109">
    <property type="entry name" value="Peptidase_aspartic_dom_sf"/>
</dbReference>
<dbReference type="PRINTS" id="PR00792">
    <property type="entry name" value="PEPSIN"/>
</dbReference>
<evidence type="ECO:0000256" key="1">
    <source>
        <dbReference type="ARBA" id="ARBA00007447"/>
    </source>
</evidence>
<keyword evidence="4 8" id="KW-0378">Hydrolase</keyword>
<gene>
    <name evidence="10" type="ORF">SAY86_008409</name>
</gene>
<organism evidence="10 11">
    <name type="scientific">Trapa natans</name>
    <name type="common">Water chestnut</name>
    <dbReference type="NCBI Taxonomy" id="22666"/>
    <lineage>
        <taxon>Eukaryota</taxon>
        <taxon>Viridiplantae</taxon>
        <taxon>Streptophyta</taxon>
        <taxon>Embryophyta</taxon>
        <taxon>Tracheophyta</taxon>
        <taxon>Spermatophyta</taxon>
        <taxon>Magnoliopsida</taxon>
        <taxon>eudicotyledons</taxon>
        <taxon>Gunneridae</taxon>
        <taxon>Pentapetalae</taxon>
        <taxon>rosids</taxon>
        <taxon>malvids</taxon>
        <taxon>Myrtales</taxon>
        <taxon>Lythraceae</taxon>
        <taxon>Trapa</taxon>
    </lineage>
</organism>
<dbReference type="PROSITE" id="PS51767">
    <property type="entry name" value="PEPTIDASE_A1"/>
    <property type="match status" value="1"/>
</dbReference>
<keyword evidence="11" id="KW-1185">Reference proteome</keyword>
<sequence length="481" mass="51921">MDTRALLVGVAGLLMMCFSVASGNLAFQVHSKFKGRQRSLSAMREHDSRRHGRLLSADLPLGGNGSPSAIGLYFAQIGLGNPSRDFYVQVDTGSDILWVNCAGCDKCPTESELGIDLKPYDLNSSHSGKLVTCDQKFCAVATGKSVDTCKEDMLCQYSVVYGDGSTTSGYFVEDNIHLNQVNGNFHSSLTSANVKFGCAKKQTGDLGSSDGALSGLIGFGQANSSVLSQLASAGKVKKIFAHCLDSNRGGGIFTIGELVEPKVRTTPLAPNQSHYNIIMKGIEVGGEAVDLSSTPFGLFDRDKRAIVDSGTTLTYLPGYIYDSILSKITAKHPGLKLVTVEEQFTCFEYSKSLDDGFPAVKFEFAGSLYLTVYPHDYMFKISEIKWCFGWMRSTMQSKDGEDITLLGDLVISNKLVLYDLVDQTIGWVEYDCSSSVKVKDEKSGETYSVGAHALASGAALTTGRALTRLLSALAILYSFML</sequence>
<evidence type="ECO:0000256" key="6">
    <source>
        <dbReference type="PIRSR" id="PIRSR601461-1"/>
    </source>
</evidence>
<keyword evidence="5" id="KW-0325">Glycoprotein</keyword>
<feature type="active site" evidence="6">
    <location>
        <position position="91"/>
    </location>
</feature>